<evidence type="ECO:0000256" key="5">
    <source>
        <dbReference type="ARBA" id="ARBA00023136"/>
    </source>
</evidence>
<dbReference type="Pfam" id="PF00230">
    <property type="entry name" value="MIP"/>
    <property type="match status" value="1"/>
</dbReference>
<evidence type="ECO:0000256" key="1">
    <source>
        <dbReference type="ARBA" id="ARBA00004141"/>
    </source>
</evidence>
<feature type="transmembrane region" description="Helical" evidence="7">
    <location>
        <begin position="187"/>
        <end position="205"/>
    </location>
</feature>
<dbReference type="Gene3D" id="1.20.1080.10">
    <property type="entry name" value="Glycerol uptake facilitator protein"/>
    <property type="match status" value="1"/>
</dbReference>
<comment type="subcellular location">
    <subcellularLocation>
        <location evidence="1">Membrane</location>
        <topology evidence="1">Multi-pass membrane protein</topology>
    </subcellularLocation>
</comment>
<dbReference type="SUPFAM" id="SSF81338">
    <property type="entry name" value="Aquaporin-like"/>
    <property type="match status" value="1"/>
</dbReference>
<feature type="transmembrane region" description="Helical" evidence="7">
    <location>
        <begin position="225"/>
        <end position="247"/>
    </location>
</feature>
<comment type="similarity">
    <text evidence="6">Belongs to the MIP/aquaporin (TC 1.A.8) family.</text>
</comment>
<evidence type="ECO:0000313" key="8">
    <source>
        <dbReference type="EMBL" id="QOV44743.1"/>
    </source>
</evidence>
<dbReference type="InterPro" id="IPR034294">
    <property type="entry name" value="Aquaporin_transptr"/>
</dbReference>
<proteinExistence type="inferred from homology"/>
<dbReference type="PANTHER" id="PTHR45724:SF13">
    <property type="entry name" value="AQUAPORIN NIP1-1-RELATED"/>
    <property type="match status" value="1"/>
</dbReference>
<dbReference type="PRINTS" id="PR00783">
    <property type="entry name" value="MINTRINSICP"/>
</dbReference>
<gene>
    <name evidence="8" type="ORF">IPT68_01600</name>
</gene>
<accession>A0A7M2T9Z3</accession>
<reference evidence="8 9" key="1">
    <citation type="submission" date="2020-10" db="EMBL/GenBank/DDBJ databases">
        <title>Streptomyces chromofuscus complate genome analysis.</title>
        <authorList>
            <person name="Anwar N."/>
        </authorList>
    </citation>
    <scope>NUCLEOTIDE SEQUENCE [LARGE SCALE GENOMIC DNA]</scope>
    <source>
        <strain evidence="8 9">DSM 40273</strain>
    </source>
</reference>
<keyword evidence="4 7" id="KW-1133">Transmembrane helix</keyword>
<sequence>MSSSSHASRDRSATAAPPSPGRVWLAEGAATLLLLLAMTVLFRHLFHPQAWPAGHLTSDAGRLLVDAAVSGAVVGGLVASPLGRVSGAHMNPAVTVMLCAAGRLPAARLPVYLSAQLAGALLGTALGRGLLGDAVAHPHVRYALLRPLLAQPPMVIGVGEAVGTAVLLAIVLRLVSDPDLEEVAPAAVGATLTVLIILAAPVTGGSLNPARQFGPWLMAGAPGPAWPYLAGPMAAAVAVGALARLLPVGGGRSGPWR</sequence>
<protein>
    <submittedName>
        <fullName evidence="8">Aquaporin</fullName>
    </submittedName>
</protein>
<dbReference type="RefSeq" id="WP_189697520.1">
    <property type="nucleotide sequence ID" value="NZ_BMTA01000005.1"/>
</dbReference>
<evidence type="ECO:0000256" key="6">
    <source>
        <dbReference type="RuleBase" id="RU000477"/>
    </source>
</evidence>
<feature type="transmembrane region" description="Helical" evidence="7">
    <location>
        <begin position="23"/>
        <end position="42"/>
    </location>
</feature>
<keyword evidence="5 7" id="KW-0472">Membrane</keyword>
<dbReference type="InterPro" id="IPR000425">
    <property type="entry name" value="MIP"/>
</dbReference>
<dbReference type="EMBL" id="CP063374">
    <property type="protein sequence ID" value="QOV44743.1"/>
    <property type="molecule type" value="Genomic_DNA"/>
</dbReference>
<dbReference type="GO" id="GO:0015267">
    <property type="term" value="F:channel activity"/>
    <property type="evidence" value="ECO:0007669"/>
    <property type="project" value="InterPro"/>
</dbReference>
<keyword evidence="3 6" id="KW-0812">Transmembrane</keyword>
<dbReference type="InterPro" id="IPR023271">
    <property type="entry name" value="Aquaporin-like"/>
</dbReference>
<dbReference type="PANTHER" id="PTHR45724">
    <property type="entry name" value="AQUAPORIN NIP2-1"/>
    <property type="match status" value="1"/>
</dbReference>
<name>A0A7M2T9Z3_STRCW</name>
<dbReference type="Proteomes" id="UP000594008">
    <property type="component" value="Chromosome"/>
</dbReference>
<feature type="transmembrane region" description="Helical" evidence="7">
    <location>
        <begin position="154"/>
        <end position="175"/>
    </location>
</feature>
<evidence type="ECO:0000256" key="4">
    <source>
        <dbReference type="ARBA" id="ARBA00022989"/>
    </source>
</evidence>
<evidence type="ECO:0000313" key="9">
    <source>
        <dbReference type="Proteomes" id="UP000594008"/>
    </source>
</evidence>
<keyword evidence="9" id="KW-1185">Reference proteome</keyword>
<evidence type="ECO:0000256" key="7">
    <source>
        <dbReference type="SAM" id="Phobius"/>
    </source>
</evidence>
<feature type="transmembrane region" description="Helical" evidence="7">
    <location>
        <begin position="63"/>
        <end position="82"/>
    </location>
</feature>
<dbReference type="AlphaFoldDB" id="A0A7M2T9Z3"/>
<organism evidence="8 9">
    <name type="scientific">Streptomyces chromofuscus</name>
    <dbReference type="NCBI Taxonomy" id="42881"/>
    <lineage>
        <taxon>Bacteria</taxon>
        <taxon>Bacillati</taxon>
        <taxon>Actinomycetota</taxon>
        <taxon>Actinomycetes</taxon>
        <taxon>Kitasatosporales</taxon>
        <taxon>Streptomycetaceae</taxon>
        <taxon>Streptomyces</taxon>
    </lineage>
</organism>
<evidence type="ECO:0000256" key="3">
    <source>
        <dbReference type="ARBA" id="ARBA00022692"/>
    </source>
</evidence>
<dbReference type="KEGG" id="schf:IPT68_01600"/>
<evidence type="ECO:0000256" key="2">
    <source>
        <dbReference type="ARBA" id="ARBA00022448"/>
    </source>
</evidence>
<keyword evidence="2 6" id="KW-0813">Transport</keyword>
<dbReference type="GO" id="GO:0016020">
    <property type="term" value="C:membrane"/>
    <property type="evidence" value="ECO:0007669"/>
    <property type="project" value="UniProtKB-SubCell"/>
</dbReference>